<name>A0ABM9E7B3_9HYPH</name>
<dbReference type="Proteomes" id="UP001152604">
    <property type="component" value="Unassembled WGS sequence"/>
</dbReference>
<protein>
    <submittedName>
        <fullName evidence="1">Uncharacterized protein</fullName>
    </submittedName>
</protein>
<evidence type="ECO:0000313" key="1">
    <source>
        <dbReference type="EMBL" id="CAH2405011.1"/>
    </source>
</evidence>
<sequence length="46" mass="4952">MPPNFDTIDEHKYVSPLAPRAGPGETVLRLDIWVLQPGGTCMGLSA</sequence>
<accession>A0ABM9E7B3</accession>
<evidence type="ECO:0000313" key="2">
    <source>
        <dbReference type="Proteomes" id="UP001152604"/>
    </source>
</evidence>
<gene>
    <name evidence="1" type="ORF">MES4922_40018</name>
</gene>
<reference evidence="1" key="1">
    <citation type="submission" date="2022-03" db="EMBL/GenBank/DDBJ databases">
        <authorList>
            <person name="Brunel B."/>
        </authorList>
    </citation>
    <scope>NUCLEOTIDE SEQUENCE</scope>
    <source>
        <strain evidence="1">STM4922sample</strain>
    </source>
</reference>
<organism evidence="1 2">
    <name type="scientific">Mesorhizobium ventifaucium</name>
    <dbReference type="NCBI Taxonomy" id="666020"/>
    <lineage>
        <taxon>Bacteria</taxon>
        <taxon>Pseudomonadati</taxon>
        <taxon>Pseudomonadota</taxon>
        <taxon>Alphaproteobacteria</taxon>
        <taxon>Hyphomicrobiales</taxon>
        <taxon>Phyllobacteriaceae</taxon>
        <taxon>Mesorhizobium</taxon>
    </lineage>
</organism>
<dbReference type="EMBL" id="CAKXZS010000034">
    <property type="protein sequence ID" value="CAH2405011.1"/>
    <property type="molecule type" value="Genomic_DNA"/>
</dbReference>
<proteinExistence type="predicted"/>
<comment type="caution">
    <text evidence="1">The sequence shown here is derived from an EMBL/GenBank/DDBJ whole genome shotgun (WGS) entry which is preliminary data.</text>
</comment>
<keyword evidence="2" id="KW-1185">Reference proteome</keyword>